<dbReference type="GO" id="GO:0003974">
    <property type="term" value="F:UDP-N-acetylglucosamine 4-epimerase activity"/>
    <property type="evidence" value="ECO:0007669"/>
    <property type="project" value="UniProtKB-EC"/>
</dbReference>
<comment type="catalytic activity">
    <reaction evidence="1">
        <text>UDP-N-acetyl-alpha-D-glucosamine = UDP-N-acetyl-alpha-D-galactosamine</text>
        <dbReference type="Rhea" id="RHEA:20517"/>
        <dbReference type="ChEBI" id="CHEBI:57705"/>
        <dbReference type="ChEBI" id="CHEBI:67138"/>
        <dbReference type="EC" id="5.1.3.7"/>
    </reaction>
</comment>
<sequence length="299" mass="34094">MKCDLRNFDELEKVFSEQNFETIIHFAALKSVSESTTKPLEYYENNILGTLNLLKLANKYGVKKFIFSSSATVYGPPKELPIKETAQTGQGITNPYGQTKFMMEQILIDLAKANPEWKIIILRYFNPVGAHPSGRIGEDPLGVPNNLMPYIAQVAVKKLSYLKIYGDNYETIDGTGVRDYIHIMDLARGHLSAIERIQKHENLSYEIFNLGTGRGYSVREMVAAFEKASGKKVKTRVEPARAGDLAKVYCDPTLAWELMAWRAEHNIDEMCRDAWNWQQKNPYGYAKKSHFDEIEMGFM</sequence>
<dbReference type="SUPFAM" id="SSF51735">
    <property type="entry name" value="NAD(P)-binding Rossmann-fold domains"/>
    <property type="match status" value="1"/>
</dbReference>
<evidence type="ECO:0000313" key="11">
    <source>
        <dbReference type="WBParaSite" id="ACRNAN_scaffold542.g17829.t1"/>
    </source>
</evidence>
<comment type="catalytic activity">
    <reaction evidence="2 8">
        <text>UDP-alpha-D-glucose = UDP-alpha-D-galactose</text>
        <dbReference type="Rhea" id="RHEA:22168"/>
        <dbReference type="ChEBI" id="CHEBI:58885"/>
        <dbReference type="ChEBI" id="CHEBI:66914"/>
        <dbReference type="EC" id="5.1.3.2"/>
    </reaction>
</comment>
<dbReference type="Gene3D" id="3.40.50.720">
    <property type="entry name" value="NAD(P)-binding Rossmann-like Domain"/>
    <property type="match status" value="1"/>
</dbReference>
<name>A0A914E494_9BILA</name>
<dbReference type="GO" id="GO:0003978">
    <property type="term" value="F:UDP-glucose 4-epimerase activity"/>
    <property type="evidence" value="ECO:0007669"/>
    <property type="project" value="UniProtKB-UniRule"/>
</dbReference>
<dbReference type="GO" id="GO:0033499">
    <property type="term" value="P:galactose catabolic process via UDP-galactose, Leloir pathway"/>
    <property type="evidence" value="ECO:0007669"/>
    <property type="project" value="TreeGrafter"/>
</dbReference>
<evidence type="ECO:0000256" key="6">
    <source>
        <dbReference type="ARBA" id="ARBA00023144"/>
    </source>
</evidence>
<protein>
    <recommendedName>
        <fullName evidence="8">UDP-glucose 4-epimerase</fullName>
        <ecNumber evidence="8">5.1.3.2</ecNumber>
    </recommendedName>
</protein>
<evidence type="ECO:0000256" key="4">
    <source>
        <dbReference type="ARBA" id="ARBA00004947"/>
    </source>
</evidence>
<evidence type="ECO:0000256" key="2">
    <source>
        <dbReference type="ARBA" id="ARBA00000083"/>
    </source>
</evidence>
<evidence type="ECO:0000313" key="10">
    <source>
        <dbReference type="Proteomes" id="UP000887540"/>
    </source>
</evidence>
<dbReference type="Gene3D" id="3.90.25.10">
    <property type="entry name" value="UDP-galactose 4-epimerase, domain 1"/>
    <property type="match status" value="1"/>
</dbReference>
<organism evidence="10 11">
    <name type="scientific">Acrobeloides nanus</name>
    <dbReference type="NCBI Taxonomy" id="290746"/>
    <lineage>
        <taxon>Eukaryota</taxon>
        <taxon>Metazoa</taxon>
        <taxon>Ecdysozoa</taxon>
        <taxon>Nematoda</taxon>
        <taxon>Chromadorea</taxon>
        <taxon>Rhabditida</taxon>
        <taxon>Tylenchina</taxon>
        <taxon>Cephalobomorpha</taxon>
        <taxon>Cephaloboidea</taxon>
        <taxon>Cephalobidae</taxon>
        <taxon>Acrobeloides</taxon>
    </lineage>
</organism>
<dbReference type="InterPro" id="IPR036291">
    <property type="entry name" value="NAD(P)-bd_dom_sf"/>
</dbReference>
<keyword evidence="10" id="KW-1185">Reference proteome</keyword>
<dbReference type="InterPro" id="IPR001509">
    <property type="entry name" value="Epimerase_deHydtase"/>
</dbReference>
<dbReference type="EC" id="5.1.3.2" evidence="8"/>
<keyword evidence="6" id="KW-0299">Galactose metabolism</keyword>
<evidence type="ECO:0000256" key="1">
    <source>
        <dbReference type="ARBA" id="ARBA00000014"/>
    </source>
</evidence>
<evidence type="ECO:0000256" key="8">
    <source>
        <dbReference type="RuleBase" id="RU366046"/>
    </source>
</evidence>
<dbReference type="InterPro" id="IPR005886">
    <property type="entry name" value="UDP_G4E"/>
</dbReference>
<accession>A0A914E494</accession>
<evidence type="ECO:0000256" key="3">
    <source>
        <dbReference type="ARBA" id="ARBA00001911"/>
    </source>
</evidence>
<keyword evidence="8" id="KW-0119">Carbohydrate metabolism</keyword>
<comment type="similarity">
    <text evidence="8">Belongs to the NAD(P)-dependent epimerase/dehydratase family.</text>
</comment>
<feature type="domain" description="NAD-dependent epimerase/dehydratase" evidence="9">
    <location>
        <begin position="2"/>
        <end position="211"/>
    </location>
</feature>
<keyword evidence="5 8" id="KW-0520">NAD</keyword>
<dbReference type="AlphaFoldDB" id="A0A914E494"/>
<proteinExistence type="inferred from homology"/>
<comment type="subunit">
    <text evidence="8">Homodimer.</text>
</comment>
<keyword evidence="7 8" id="KW-0413">Isomerase</keyword>
<evidence type="ECO:0000256" key="5">
    <source>
        <dbReference type="ARBA" id="ARBA00023027"/>
    </source>
</evidence>
<evidence type="ECO:0000256" key="7">
    <source>
        <dbReference type="ARBA" id="ARBA00023235"/>
    </source>
</evidence>
<dbReference type="CDD" id="cd05247">
    <property type="entry name" value="UDP_G4E_1_SDR_e"/>
    <property type="match status" value="1"/>
</dbReference>
<comment type="cofactor">
    <cofactor evidence="3 8">
        <name>NAD(+)</name>
        <dbReference type="ChEBI" id="CHEBI:57540"/>
    </cofactor>
</comment>
<comment type="pathway">
    <text evidence="4 8">Carbohydrate metabolism; galactose metabolism.</text>
</comment>
<dbReference type="PANTHER" id="PTHR43725">
    <property type="entry name" value="UDP-GLUCOSE 4-EPIMERASE"/>
    <property type="match status" value="1"/>
</dbReference>
<dbReference type="NCBIfam" id="TIGR01179">
    <property type="entry name" value="galE"/>
    <property type="match status" value="1"/>
</dbReference>
<reference evidence="11" key="1">
    <citation type="submission" date="2022-11" db="UniProtKB">
        <authorList>
            <consortium name="WormBaseParasite"/>
        </authorList>
    </citation>
    <scope>IDENTIFICATION</scope>
</reference>
<dbReference type="Proteomes" id="UP000887540">
    <property type="component" value="Unplaced"/>
</dbReference>
<dbReference type="GO" id="GO:0005829">
    <property type="term" value="C:cytosol"/>
    <property type="evidence" value="ECO:0007669"/>
    <property type="project" value="TreeGrafter"/>
</dbReference>
<dbReference type="PANTHER" id="PTHR43725:SF47">
    <property type="entry name" value="UDP-GLUCOSE 4-EPIMERASE"/>
    <property type="match status" value="1"/>
</dbReference>
<dbReference type="Pfam" id="PF01370">
    <property type="entry name" value="Epimerase"/>
    <property type="match status" value="1"/>
</dbReference>
<evidence type="ECO:0000259" key="9">
    <source>
        <dbReference type="Pfam" id="PF01370"/>
    </source>
</evidence>
<dbReference type="WBParaSite" id="ACRNAN_scaffold542.g17829.t1">
    <property type="protein sequence ID" value="ACRNAN_scaffold542.g17829.t1"/>
    <property type="gene ID" value="ACRNAN_scaffold542.g17829"/>
</dbReference>